<dbReference type="InterPro" id="IPR008523">
    <property type="entry name" value="DUF805"/>
</dbReference>
<feature type="transmembrane region" description="Helical" evidence="1">
    <location>
        <begin position="55"/>
        <end position="72"/>
    </location>
</feature>
<keyword evidence="1" id="KW-0812">Transmembrane</keyword>
<dbReference type="Pfam" id="PF05656">
    <property type="entry name" value="DUF805"/>
    <property type="match status" value="1"/>
</dbReference>
<proteinExistence type="predicted"/>
<evidence type="ECO:0000256" key="1">
    <source>
        <dbReference type="SAM" id="Phobius"/>
    </source>
</evidence>
<dbReference type="RefSeq" id="WP_119222161.1">
    <property type="nucleotide sequence ID" value="NZ_CALIFA010000068.1"/>
</dbReference>
<reference evidence="2 3" key="1">
    <citation type="submission" date="2018-06" db="EMBL/GenBank/DDBJ databases">
        <authorList>
            <consortium name="Pathogen Informatics"/>
            <person name="Doyle S."/>
        </authorList>
    </citation>
    <scope>NUCLEOTIDE SEQUENCE [LARGE SCALE GENOMIC DNA]</scope>
    <source>
        <strain evidence="2 3">NCTC10794</strain>
    </source>
</reference>
<evidence type="ECO:0000313" key="2">
    <source>
        <dbReference type="EMBL" id="STO63353.1"/>
    </source>
</evidence>
<dbReference type="EMBL" id="UGHH01000002">
    <property type="protein sequence ID" value="STO63353.1"/>
    <property type="molecule type" value="Genomic_DNA"/>
</dbReference>
<dbReference type="Proteomes" id="UP000254867">
    <property type="component" value="Unassembled WGS sequence"/>
</dbReference>
<accession>A0A377HYK1</accession>
<organism evidence="2 3">
    <name type="scientific">Haemophilus parahaemolyticus</name>
    <dbReference type="NCBI Taxonomy" id="735"/>
    <lineage>
        <taxon>Bacteria</taxon>
        <taxon>Pseudomonadati</taxon>
        <taxon>Pseudomonadota</taxon>
        <taxon>Gammaproteobacteria</taxon>
        <taxon>Pasteurellales</taxon>
        <taxon>Pasteurellaceae</taxon>
        <taxon>Haemophilus</taxon>
    </lineage>
</organism>
<keyword evidence="1" id="KW-0472">Membrane</keyword>
<feature type="transmembrane region" description="Helical" evidence="1">
    <location>
        <begin position="12"/>
        <end position="43"/>
    </location>
</feature>
<dbReference type="AlphaFoldDB" id="A0A377HYK1"/>
<keyword evidence="1" id="KW-1133">Transmembrane helix</keyword>
<gene>
    <name evidence="2" type="primary">yhaI</name>
    <name evidence="2" type="ORF">NCTC10794_00364</name>
</gene>
<sequence>MRISRTNYAILTVLNTGLFVIIGNLAYAPFIFLALLLFAQFYLVIGRLKDMNASPFWSILTLLPFVSFVLMFPKGTQGINQYGEDPRVKGN</sequence>
<name>A0A377HYK1_HAEPH</name>
<dbReference type="GO" id="GO:0016020">
    <property type="term" value="C:membrane"/>
    <property type="evidence" value="ECO:0007669"/>
    <property type="project" value="InterPro"/>
</dbReference>
<protein>
    <submittedName>
        <fullName evidence="2">Inner membrane protein yhaI</fullName>
    </submittedName>
</protein>
<evidence type="ECO:0000313" key="3">
    <source>
        <dbReference type="Proteomes" id="UP000254867"/>
    </source>
</evidence>